<proteinExistence type="predicted"/>
<dbReference type="PANTHER" id="PTHR36558">
    <property type="entry name" value="GLR1098 PROTEIN"/>
    <property type="match status" value="1"/>
</dbReference>
<dbReference type="InterPro" id="IPR008538">
    <property type="entry name" value="Uma2"/>
</dbReference>
<sequence length="191" mass="21378">MTAAKQLEFVSVADYLAGEQLSDAKHEYSDGYVYAMAGAKTVHNRIAGAWYAALHNALRGQPCEPFNSDMKVRVQLPTHTRFYYPDGMVVCDANEPDDLYQDRPVIIAEVLSEATRRIDEGEKREAYLTIPTLAAYMLIETDRPRVVVHRRTDEGFVAECYEGLDAGVALPGIDAELPLAELYERVEFKAS</sequence>
<organism evidence="2 3">
    <name type="scientific">Aeoliella straminimaris</name>
    <dbReference type="NCBI Taxonomy" id="2954799"/>
    <lineage>
        <taxon>Bacteria</taxon>
        <taxon>Pseudomonadati</taxon>
        <taxon>Planctomycetota</taxon>
        <taxon>Planctomycetia</taxon>
        <taxon>Pirellulales</taxon>
        <taxon>Lacipirellulaceae</taxon>
        <taxon>Aeoliella</taxon>
    </lineage>
</organism>
<dbReference type="PANTHER" id="PTHR36558:SF1">
    <property type="entry name" value="RESTRICTION ENDONUCLEASE DOMAIN-CONTAINING PROTEIN-RELATED"/>
    <property type="match status" value="1"/>
</dbReference>
<evidence type="ECO:0000313" key="2">
    <source>
        <dbReference type="EMBL" id="MCO6045087.1"/>
    </source>
</evidence>
<gene>
    <name evidence="2" type="ORF">NG895_14345</name>
</gene>
<dbReference type="InterPro" id="IPR012296">
    <property type="entry name" value="Nuclease_put_TT1808"/>
</dbReference>
<comment type="caution">
    <text evidence="2">The sequence shown here is derived from an EMBL/GenBank/DDBJ whole genome shotgun (WGS) entry which is preliminary data.</text>
</comment>
<dbReference type="CDD" id="cd06260">
    <property type="entry name" value="DUF820-like"/>
    <property type="match status" value="1"/>
</dbReference>
<keyword evidence="3" id="KW-1185">Reference proteome</keyword>
<dbReference type="InterPro" id="IPR011335">
    <property type="entry name" value="Restrct_endonuc-II-like"/>
</dbReference>
<dbReference type="Proteomes" id="UP001155241">
    <property type="component" value="Unassembled WGS sequence"/>
</dbReference>
<dbReference type="GO" id="GO:0004519">
    <property type="term" value="F:endonuclease activity"/>
    <property type="evidence" value="ECO:0007669"/>
    <property type="project" value="UniProtKB-KW"/>
</dbReference>
<protein>
    <submittedName>
        <fullName evidence="2">Uma2 family endonuclease</fullName>
    </submittedName>
</protein>
<feature type="domain" description="Putative restriction endonuclease" evidence="1">
    <location>
        <begin position="14"/>
        <end position="155"/>
    </location>
</feature>
<dbReference type="AlphaFoldDB" id="A0A9X2JH44"/>
<dbReference type="Pfam" id="PF05685">
    <property type="entry name" value="Uma2"/>
    <property type="match status" value="1"/>
</dbReference>
<dbReference type="Gene3D" id="3.90.1570.10">
    <property type="entry name" value="tt1808, chain A"/>
    <property type="match status" value="1"/>
</dbReference>
<keyword evidence="2" id="KW-0255">Endonuclease</keyword>
<reference evidence="2" key="1">
    <citation type="submission" date="2022-06" db="EMBL/GenBank/DDBJ databases">
        <title>Aeoliella straminimaris, a novel planctomycete from sediments.</title>
        <authorList>
            <person name="Vitorino I.R."/>
            <person name="Lage O.M."/>
        </authorList>
    </citation>
    <scope>NUCLEOTIDE SEQUENCE</scope>
    <source>
        <strain evidence="2">ICT_H6.2</strain>
    </source>
</reference>
<dbReference type="RefSeq" id="WP_252853377.1">
    <property type="nucleotide sequence ID" value="NZ_JAMXLR010000051.1"/>
</dbReference>
<dbReference type="SUPFAM" id="SSF52980">
    <property type="entry name" value="Restriction endonuclease-like"/>
    <property type="match status" value="1"/>
</dbReference>
<name>A0A9X2JH44_9BACT</name>
<keyword evidence="2" id="KW-0378">Hydrolase</keyword>
<evidence type="ECO:0000313" key="3">
    <source>
        <dbReference type="Proteomes" id="UP001155241"/>
    </source>
</evidence>
<keyword evidence="2" id="KW-0540">Nuclease</keyword>
<dbReference type="EMBL" id="JAMXLR010000051">
    <property type="protein sequence ID" value="MCO6045087.1"/>
    <property type="molecule type" value="Genomic_DNA"/>
</dbReference>
<accession>A0A9X2JH44</accession>
<evidence type="ECO:0000259" key="1">
    <source>
        <dbReference type="Pfam" id="PF05685"/>
    </source>
</evidence>